<sequence length="175" mass="19416">MKRWLILLLVGCLVLGSVASAAVQKGDTEIDALGAWMKQNAKGDAEDIDVFFLSAGIGYFVTDNIQIQGAAVGAWTEVAGVDTDIWAIGARAKYHFMPTNQWVPYIGGQLMWANFDAEGEDGDGVLWGPLVGLRYELNAYNDFFVEYQYHMWDGDIRDYVKDGHGVFVGIVHQFK</sequence>
<evidence type="ECO:0000256" key="2">
    <source>
        <dbReference type="SAM" id="SignalP"/>
    </source>
</evidence>
<proteinExistence type="predicted"/>
<feature type="signal peptide" evidence="2">
    <location>
        <begin position="1"/>
        <end position="21"/>
    </location>
</feature>
<protein>
    <submittedName>
        <fullName evidence="4">Outer membrane beta-barrel protein</fullName>
    </submittedName>
</protein>
<feature type="chain" id="PRO_5044014985" evidence="2">
    <location>
        <begin position="22"/>
        <end position="175"/>
    </location>
</feature>
<dbReference type="InterPro" id="IPR027385">
    <property type="entry name" value="Beta-barrel_OMP"/>
</dbReference>
<evidence type="ECO:0000313" key="5">
    <source>
        <dbReference type="Proteomes" id="UP001431776"/>
    </source>
</evidence>
<dbReference type="Gene3D" id="2.40.160.20">
    <property type="match status" value="1"/>
</dbReference>
<dbReference type="EMBL" id="JASCXX010000004">
    <property type="protein sequence ID" value="MDI6448392.1"/>
    <property type="molecule type" value="Genomic_DNA"/>
</dbReference>
<dbReference type="SUPFAM" id="SSF56925">
    <property type="entry name" value="OMPA-like"/>
    <property type="match status" value="1"/>
</dbReference>
<name>A0AAW6TVA6_9BACT</name>
<keyword evidence="1 2" id="KW-0732">Signal</keyword>
<organism evidence="4 5">
    <name type="scientific">Anaerobaca lacustris</name>
    <dbReference type="NCBI Taxonomy" id="3044600"/>
    <lineage>
        <taxon>Bacteria</taxon>
        <taxon>Pseudomonadati</taxon>
        <taxon>Planctomycetota</taxon>
        <taxon>Phycisphaerae</taxon>
        <taxon>Sedimentisphaerales</taxon>
        <taxon>Anaerobacaceae</taxon>
        <taxon>Anaerobaca</taxon>
    </lineage>
</organism>
<dbReference type="RefSeq" id="WP_349243797.1">
    <property type="nucleotide sequence ID" value="NZ_JASCXX010000004.1"/>
</dbReference>
<keyword evidence="5" id="KW-1185">Reference proteome</keyword>
<evidence type="ECO:0000256" key="1">
    <source>
        <dbReference type="ARBA" id="ARBA00022729"/>
    </source>
</evidence>
<evidence type="ECO:0000313" key="4">
    <source>
        <dbReference type="EMBL" id="MDI6448392.1"/>
    </source>
</evidence>
<gene>
    <name evidence="4" type="ORF">QJ522_05000</name>
</gene>
<dbReference type="Proteomes" id="UP001431776">
    <property type="component" value="Unassembled WGS sequence"/>
</dbReference>
<feature type="domain" description="Outer membrane protein beta-barrel" evidence="3">
    <location>
        <begin position="12"/>
        <end position="152"/>
    </location>
</feature>
<comment type="caution">
    <text evidence="4">The sequence shown here is derived from an EMBL/GenBank/DDBJ whole genome shotgun (WGS) entry which is preliminary data.</text>
</comment>
<dbReference type="InterPro" id="IPR011250">
    <property type="entry name" value="OMP/PagP_B-barrel"/>
</dbReference>
<evidence type="ECO:0000259" key="3">
    <source>
        <dbReference type="Pfam" id="PF13505"/>
    </source>
</evidence>
<accession>A0AAW6TVA6</accession>
<dbReference type="AlphaFoldDB" id="A0AAW6TVA6"/>
<dbReference type="Pfam" id="PF13505">
    <property type="entry name" value="OMP_b-brl"/>
    <property type="match status" value="1"/>
</dbReference>
<reference evidence="4" key="1">
    <citation type="submission" date="2023-05" db="EMBL/GenBank/DDBJ databases">
        <title>Anaerotaeda fermentans gen. nov., sp. nov., a novel anaerobic planctomycete of the new family within the order Sedimentisphaerales isolated from Taman Peninsula, Russia.</title>
        <authorList>
            <person name="Khomyakova M.A."/>
            <person name="Merkel A.Y."/>
            <person name="Slobodkin A.I."/>
        </authorList>
    </citation>
    <scope>NUCLEOTIDE SEQUENCE</scope>
    <source>
        <strain evidence="4">M17dextr</strain>
    </source>
</reference>